<dbReference type="AlphaFoldDB" id="A0A4Q0MLR4"/>
<dbReference type="RefSeq" id="WP_128777068.1">
    <property type="nucleotide sequence ID" value="NZ_RYFI01000006.1"/>
</dbReference>
<accession>A0A4Q0MLR4</accession>
<protein>
    <submittedName>
        <fullName evidence="1">Uncharacterized protein</fullName>
    </submittedName>
</protein>
<dbReference type="Proteomes" id="UP000289708">
    <property type="component" value="Unassembled WGS sequence"/>
</dbReference>
<comment type="caution">
    <text evidence="1">The sequence shown here is derived from an EMBL/GenBank/DDBJ whole genome shotgun (WGS) entry which is preliminary data.</text>
</comment>
<proteinExistence type="predicted"/>
<keyword evidence="2" id="KW-1185">Reference proteome</keyword>
<evidence type="ECO:0000313" key="2">
    <source>
        <dbReference type="Proteomes" id="UP000289708"/>
    </source>
</evidence>
<organism evidence="1 2">
    <name type="scientific">Hansschlegelia zhihuaiae</name>
    <dbReference type="NCBI Taxonomy" id="405005"/>
    <lineage>
        <taxon>Bacteria</taxon>
        <taxon>Pseudomonadati</taxon>
        <taxon>Pseudomonadota</taxon>
        <taxon>Alphaproteobacteria</taxon>
        <taxon>Hyphomicrobiales</taxon>
        <taxon>Methylopilaceae</taxon>
        <taxon>Hansschlegelia</taxon>
    </lineage>
</organism>
<dbReference type="OrthoDB" id="8454422at2"/>
<evidence type="ECO:0000313" key="1">
    <source>
        <dbReference type="EMBL" id="RXF73996.1"/>
    </source>
</evidence>
<name>A0A4Q0MLR4_9HYPH</name>
<sequence length="66" mass="6772">MPLVSAIAPVPAKQAGVLATSQARAIADMRAFLARRAPLSASESLRLLRSAFPDAPLSLRVAACGA</sequence>
<dbReference type="EMBL" id="RYFI01000006">
    <property type="protein sequence ID" value="RXF73996.1"/>
    <property type="molecule type" value="Genomic_DNA"/>
</dbReference>
<gene>
    <name evidence="1" type="ORF">EK403_08495</name>
</gene>
<reference evidence="1 2" key="1">
    <citation type="submission" date="2018-12" db="EMBL/GenBank/DDBJ databases">
        <title>bacterium Hansschlegelia zhihuaiae S113.</title>
        <authorList>
            <person name="He J."/>
        </authorList>
    </citation>
    <scope>NUCLEOTIDE SEQUENCE [LARGE SCALE GENOMIC DNA]</scope>
    <source>
        <strain evidence="1 2">S 113</strain>
    </source>
</reference>